<dbReference type="eggNOG" id="ENOG502SS29">
    <property type="taxonomic scope" value="Eukaryota"/>
</dbReference>
<protein>
    <recommendedName>
        <fullName evidence="3">Protein kinase domain-containing protein</fullName>
    </recommendedName>
</protein>
<dbReference type="SUPFAM" id="SSF56112">
    <property type="entry name" value="Protein kinase-like (PK-like)"/>
    <property type="match status" value="1"/>
</dbReference>
<evidence type="ECO:0008006" key="3">
    <source>
        <dbReference type="Google" id="ProtNLM"/>
    </source>
</evidence>
<reference evidence="1 2" key="1">
    <citation type="journal article" date="2012" name="Science">
        <title>The Paleozoic origin of enzymatic lignin decomposition reconstructed from 31 fungal genomes.</title>
        <authorList>
            <person name="Floudas D."/>
            <person name="Binder M."/>
            <person name="Riley R."/>
            <person name="Barry K."/>
            <person name="Blanchette R.A."/>
            <person name="Henrissat B."/>
            <person name="Martinez A.T."/>
            <person name="Otillar R."/>
            <person name="Spatafora J.W."/>
            <person name="Yadav J.S."/>
            <person name="Aerts A."/>
            <person name="Benoit I."/>
            <person name="Boyd A."/>
            <person name="Carlson A."/>
            <person name="Copeland A."/>
            <person name="Coutinho P.M."/>
            <person name="de Vries R.P."/>
            <person name="Ferreira P."/>
            <person name="Findley K."/>
            <person name="Foster B."/>
            <person name="Gaskell J."/>
            <person name="Glotzer D."/>
            <person name="Gorecki P."/>
            <person name="Heitman J."/>
            <person name="Hesse C."/>
            <person name="Hori C."/>
            <person name="Igarashi K."/>
            <person name="Jurgens J.A."/>
            <person name="Kallen N."/>
            <person name="Kersten P."/>
            <person name="Kohler A."/>
            <person name="Kuees U."/>
            <person name="Kumar T.K.A."/>
            <person name="Kuo A."/>
            <person name="LaButti K."/>
            <person name="Larrondo L.F."/>
            <person name="Lindquist E."/>
            <person name="Ling A."/>
            <person name="Lombard V."/>
            <person name="Lucas S."/>
            <person name="Lundell T."/>
            <person name="Martin R."/>
            <person name="McLaughlin D.J."/>
            <person name="Morgenstern I."/>
            <person name="Morin E."/>
            <person name="Murat C."/>
            <person name="Nagy L.G."/>
            <person name="Nolan M."/>
            <person name="Ohm R.A."/>
            <person name="Patyshakuliyeva A."/>
            <person name="Rokas A."/>
            <person name="Ruiz-Duenas F.J."/>
            <person name="Sabat G."/>
            <person name="Salamov A."/>
            <person name="Samejima M."/>
            <person name="Schmutz J."/>
            <person name="Slot J.C."/>
            <person name="St John F."/>
            <person name="Stenlid J."/>
            <person name="Sun H."/>
            <person name="Sun S."/>
            <person name="Syed K."/>
            <person name="Tsang A."/>
            <person name="Wiebenga A."/>
            <person name="Young D."/>
            <person name="Pisabarro A."/>
            <person name="Eastwood D.C."/>
            <person name="Martin F."/>
            <person name="Cullen D."/>
            <person name="Grigoriev I.V."/>
            <person name="Hibbett D.S."/>
        </authorList>
    </citation>
    <scope>NUCLEOTIDE SEQUENCE [LARGE SCALE GENOMIC DNA]</scope>
    <source>
        <strain evidence="1 2">ATCC 11539</strain>
    </source>
</reference>
<sequence length="234" mass="26153">MGKQQAGTWSSESLARGPGSEAYDFSITGQLGQGRVGAVHVVEIRSCSIPVAVPPLVVKVANRDFCDKLSKEAWMYEEMEALQGVAIPRCYGYFLSEIPPHTKVLGWDRVATTKLPISILLLERLGDHLRLGEPIPQTIQDDLWCITKDLGELHIFDNDLRYDNVLLAPASPPGLPSLVSPYSHRSYELRLVDFDTAYKINFPPWLLVAHHRHLVELILDNVPDGNVVNLFDDD</sequence>
<dbReference type="RefSeq" id="XP_007868270.1">
    <property type="nucleotide sequence ID" value="XM_007870079.1"/>
</dbReference>
<proteinExistence type="predicted"/>
<evidence type="ECO:0000313" key="1">
    <source>
        <dbReference type="EMBL" id="EPQ52941.1"/>
    </source>
</evidence>
<dbReference type="OrthoDB" id="3182995at2759"/>
<keyword evidence="2" id="KW-1185">Reference proteome</keyword>
<gene>
    <name evidence="1" type="ORF">GLOTRDRAFT_95006</name>
</gene>
<dbReference type="EMBL" id="KB469306">
    <property type="protein sequence ID" value="EPQ52941.1"/>
    <property type="molecule type" value="Genomic_DNA"/>
</dbReference>
<dbReference type="AlphaFoldDB" id="S7PZ65"/>
<evidence type="ECO:0000313" key="2">
    <source>
        <dbReference type="Proteomes" id="UP000030669"/>
    </source>
</evidence>
<dbReference type="Proteomes" id="UP000030669">
    <property type="component" value="Unassembled WGS sequence"/>
</dbReference>
<dbReference type="GeneID" id="19309664"/>
<dbReference type="OMA" id="HIAREAW"/>
<dbReference type="KEGG" id="gtr:GLOTRDRAFT_95006"/>
<accession>S7PZ65</accession>
<dbReference type="HOGENOM" id="CLU_075372_1_0_1"/>
<organism evidence="1 2">
    <name type="scientific">Gloeophyllum trabeum (strain ATCC 11539 / FP-39264 / Madison 617)</name>
    <name type="common">Brown rot fungus</name>
    <dbReference type="NCBI Taxonomy" id="670483"/>
    <lineage>
        <taxon>Eukaryota</taxon>
        <taxon>Fungi</taxon>
        <taxon>Dikarya</taxon>
        <taxon>Basidiomycota</taxon>
        <taxon>Agaricomycotina</taxon>
        <taxon>Agaricomycetes</taxon>
        <taxon>Gloeophyllales</taxon>
        <taxon>Gloeophyllaceae</taxon>
        <taxon>Gloeophyllum</taxon>
    </lineage>
</organism>
<dbReference type="InterPro" id="IPR011009">
    <property type="entry name" value="Kinase-like_dom_sf"/>
</dbReference>
<name>S7PZ65_GLOTA</name>